<evidence type="ECO:0000256" key="12">
    <source>
        <dbReference type="ARBA" id="ARBA00023027"/>
    </source>
</evidence>
<dbReference type="GO" id="GO:0071949">
    <property type="term" value="F:FAD binding"/>
    <property type="evidence" value="ECO:0007669"/>
    <property type="project" value="InterPro"/>
</dbReference>
<keyword evidence="9 15" id="KW-0521">NADP</keyword>
<comment type="cofactor">
    <cofactor evidence="15">
        <name>FAD</name>
        <dbReference type="ChEBI" id="CHEBI:57692"/>
    </cofactor>
    <text evidence="15">Binds 1 FAD per subunit.</text>
</comment>
<feature type="active site" description="Charge relay system" evidence="15">
    <location>
        <position position="137"/>
    </location>
</feature>
<keyword evidence="8 15" id="KW-0274">FAD</keyword>
<comment type="catalytic activity">
    <reaction evidence="14 15">
        <text>2 nitric oxide + NADPH + 2 O2 = 2 nitrate + NADP(+) + H(+)</text>
        <dbReference type="Rhea" id="RHEA:19465"/>
        <dbReference type="ChEBI" id="CHEBI:15378"/>
        <dbReference type="ChEBI" id="CHEBI:15379"/>
        <dbReference type="ChEBI" id="CHEBI:16480"/>
        <dbReference type="ChEBI" id="CHEBI:17632"/>
        <dbReference type="ChEBI" id="CHEBI:57783"/>
        <dbReference type="ChEBI" id="CHEBI:58349"/>
        <dbReference type="EC" id="1.14.12.17"/>
    </reaction>
</comment>
<dbReference type="GO" id="GO:0008941">
    <property type="term" value="F:nitric oxide dioxygenase NAD(P)H activity"/>
    <property type="evidence" value="ECO:0007669"/>
    <property type="project" value="UniProtKB-UniRule"/>
</dbReference>
<name>A0A942SVC0_9BACI</name>
<evidence type="ECO:0000256" key="7">
    <source>
        <dbReference type="ARBA" id="ARBA00022723"/>
    </source>
</evidence>
<dbReference type="InterPro" id="IPR001709">
    <property type="entry name" value="Flavoprot_Pyr_Nucl_cyt_Rdtase"/>
</dbReference>
<dbReference type="EMBL" id="JAGYPE020000001">
    <property type="protein sequence ID" value="MCH6264064.1"/>
    <property type="molecule type" value="Genomic_DNA"/>
</dbReference>
<dbReference type="GO" id="GO:0009636">
    <property type="term" value="P:response to toxic substance"/>
    <property type="evidence" value="ECO:0007669"/>
    <property type="project" value="UniProtKB-KW"/>
</dbReference>
<dbReference type="GO" id="GO:0046210">
    <property type="term" value="P:nitric oxide catabolic process"/>
    <property type="evidence" value="ECO:0007669"/>
    <property type="project" value="TreeGrafter"/>
</dbReference>
<dbReference type="HAMAP" id="MF_01252">
    <property type="entry name" value="Hmp"/>
    <property type="match status" value="1"/>
</dbReference>
<dbReference type="GO" id="GO:0071500">
    <property type="term" value="P:cellular response to nitrosative stress"/>
    <property type="evidence" value="ECO:0007669"/>
    <property type="project" value="TreeGrafter"/>
</dbReference>
<feature type="domain" description="FAD-binding FR-type" evidence="17">
    <location>
        <begin position="152"/>
        <end position="262"/>
    </location>
</feature>
<dbReference type="EC" id="1.14.12.17" evidence="15"/>
<dbReference type="PROSITE" id="PS51384">
    <property type="entry name" value="FAD_FR"/>
    <property type="match status" value="1"/>
</dbReference>
<dbReference type="Proteomes" id="UP000677265">
    <property type="component" value="Unassembled WGS sequence"/>
</dbReference>
<comment type="similarity">
    <text evidence="2 15">Belongs to the globin family. Two-domain flavohemoproteins subfamily.</text>
</comment>
<dbReference type="FunFam" id="3.40.50.80:FF:000010">
    <property type="entry name" value="Flavohemoprotein"/>
    <property type="match status" value="1"/>
</dbReference>
<dbReference type="FunFam" id="2.40.30.10:FF:000034">
    <property type="entry name" value="Flavohemoprotein"/>
    <property type="match status" value="1"/>
</dbReference>
<evidence type="ECO:0000256" key="1">
    <source>
        <dbReference type="ARBA" id="ARBA00006401"/>
    </source>
</evidence>
<dbReference type="InterPro" id="IPR000971">
    <property type="entry name" value="Globin"/>
</dbReference>
<keyword evidence="11 15" id="KW-0408">Iron</keyword>
<comment type="catalytic activity">
    <reaction evidence="13 15">
        <text>2 nitric oxide + NADH + 2 O2 = 2 nitrate + NAD(+) + H(+)</text>
        <dbReference type="Rhea" id="RHEA:19469"/>
        <dbReference type="ChEBI" id="CHEBI:15378"/>
        <dbReference type="ChEBI" id="CHEBI:15379"/>
        <dbReference type="ChEBI" id="CHEBI:16480"/>
        <dbReference type="ChEBI" id="CHEBI:17632"/>
        <dbReference type="ChEBI" id="CHEBI:57540"/>
        <dbReference type="ChEBI" id="CHEBI:57945"/>
        <dbReference type="EC" id="1.14.12.17"/>
    </reaction>
</comment>
<evidence type="ECO:0000256" key="3">
    <source>
        <dbReference type="ARBA" id="ARBA00022448"/>
    </source>
</evidence>
<dbReference type="PRINTS" id="PR00371">
    <property type="entry name" value="FPNCR"/>
</dbReference>
<dbReference type="AlphaFoldDB" id="A0A942SVC0"/>
<dbReference type="PRINTS" id="PR00410">
    <property type="entry name" value="PHEHYDRXLASE"/>
</dbReference>
<comment type="similarity">
    <text evidence="1 15">In the C-terminal section; belongs to the flavoprotein pyridine nucleotide cytochrome reductase family.</text>
</comment>
<comment type="domain">
    <text evidence="15">Consists of two distinct domains; an N-terminal heme-containing oxygen-binding domain and a C-terminal reductase domain with binding sites for FAD and NAD(P)H.</text>
</comment>
<feature type="binding site" evidence="15">
    <location>
        <position position="190"/>
    </location>
    <ligand>
        <name>FAD</name>
        <dbReference type="ChEBI" id="CHEBI:57692"/>
    </ligand>
</feature>
<evidence type="ECO:0000256" key="2">
    <source>
        <dbReference type="ARBA" id="ARBA00008414"/>
    </source>
</evidence>
<dbReference type="InterPro" id="IPR039261">
    <property type="entry name" value="FNR_nucleotide-bd"/>
</dbReference>
<dbReference type="Pfam" id="PF00042">
    <property type="entry name" value="Globin"/>
    <property type="match status" value="1"/>
</dbReference>
<organism evidence="18">
    <name type="scientific">Neobacillus citreus</name>
    <dbReference type="NCBI Taxonomy" id="2833578"/>
    <lineage>
        <taxon>Bacteria</taxon>
        <taxon>Bacillati</taxon>
        <taxon>Bacillota</taxon>
        <taxon>Bacilli</taxon>
        <taxon>Bacillales</taxon>
        <taxon>Bacillaceae</taxon>
        <taxon>Neobacillus</taxon>
    </lineage>
</organism>
<dbReference type="CDD" id="cd06184">
    <property type="entry name" value="flavohem_like_fad_nad_binding"/>
    <property type="match status" value="1"/>
</dbReference>
<evidence type="ECO:0000256" key="4">
    <source>
        <dbReference type="ARBA" id="ARBA00022617"/>
    </source>
</evidence>
<dbReference type="GO" id="GO:0005344">
    <property type="term" value="F:oxygen carrier activity"/>
    <property type="evidence" value="ECO:0007669"/>
    <property type="project" value="UniProtKB-UniRule"/>
</dbReference>
<feature type="active site" description="Charge relay system" evidence="15">
    <location>
        <position position="95"/>
    </location>
</feature>
<evidence type="ECO:0000256" key="15">
    <source>
        <dbReference type="HAMAP-Rule" id="MF_01252"/>
    </source>
</evidence>
<evidence type="ECO:0000256" key="10">
    <source>
        <dbReference type="ARBA" id="ARBA00023002"/>
    </source>
</evidence>
<keyword evidence="10 15" id="KW-0560">Oxidoreductase</keyword>
<keyword evidence="3 15" id="KW-0813">Transport</keyword>
<dbReference type="RefSeq" id="WP_213140459.1">
    <property type="nucleotide sequence ID" value="NZ_JAGYPE020000001.1"/>
</dbReference>
<feature type="site" description="Involved in heme-bound ligand stabilization and O-O bond activation" evidence="15">
    <location>
        <position position="29"/>
    </location>
</feature>
<comment type="cofactor">
    <cofactor evidence="15">
        <name>heme b</name>
        <dbReference type="ChEBI" id="CHEBI:60344"/>
    </cofactor>
    <text evidence="15">Binds 1 heme b (iron(II)-protoporphyrin IX) group per subunit.</text>
</comment>
<dbReference type="EMBL" id="JAGYPE010000001">
    <property type="protein sequence ID" value="MBS4180478.1"/>
    <property type="molecule type" value="Genomic_DNA"/>
</dbReference>
<dbReference type="InterPro" id="IPR008333">
    <property type="entry name" value="Cbr1-like_FAD-bd_dom"/>
</dbReference>
<feature type="site" description="Influences the redox potential of the prosthetic heme and FAD groups" evidence="15">
    <location>
        <position position="84"/>
    </location>
</feature>
<dbReference type="GO" id="GO:0020037">
    <property type="term" value="F:heme binding"/>
    <property type="evidence" value="ECO:0007669"/>
    <property type="project" value="InterPro"/>
</dbReference>
<keyword evidence="6 15" id="KW-0285">Flavoprotein</keyword>
<feature type="domain" description="Globin" evidence="16">
    <location>
        <begin position="1"/>
        <end position="138"/>
    </location>
</feature>
<feature type="binding site" evidence="15">
    <location>
        <begin position="275"/>
        <end position="280"/>
    </location>
    <ligand>
        <name>NADP(+)</name>
        <dbReference type="ChEBI" id="CHEBI:58349"/>
    </ligand>
</feature>
<evidence type="ECO:0000313" key="20">
    <source>
        <dbReference type="Proteomes" id="UP000677265"/>
    </source>
</evidence>
<dbReference type="InterPro" id="IPR001433">
    <property type="entry name" value="OxRdtase_FAD/NAD-bd"/>
</dbReference>
<keyword evidence="12 15" id="KW-0520">NAD</keyword>
<gene>
    <name evidence="18" type="primary">hmpA</name>
    <name evidence="15" type="synonym">hmp</name>
    <name evidence="19" type="ORF">KHB02_000800</name>
    <name evidence="18" type="ORF">KHB02_03625</name>
</gene>
<evidence type="ECO:0000256" key="13">
    <source>
        <dbReference type="ARBA" id="ARBA00048649"/>
    </source>
</evidence>
<evidence type="ECO:0000256" key="14">
    <source>
        <dbReference type="ARBA" id="ARBA00049433"/>
    </source>
</evidence>
<dbReference type="PANTHER" id="PTHR43396">
    <property type="entry name" value="FLAVOHEMOPROTEIN"/>
    <property type="match status" value="1"/>
</dbReference>
<dbReference type="PROSITE" id="PS01033">
    <property type="entry name" value="GLOBIN"/>
    <property type="match status" value="1"/>
</dbReference>
<dbReference type="SUPFAM" id="SSF52343">
    <property type="entry name" value="Ferredoxin reductase-like, C-terminal NADP-linked domain"/>
    <property type="match status" value="1"/>
</dbReference>
<evidence type="ECO:0000259" key="17">
    <source>
        <dbReference type="PROSITE" id="PS51384"/>
    </source>
</evidence>
<keyword evidence="20" id="KW-1185">Reference proteome</keyword>
<dbReference type="SUPFAM" id="SSF46458">
    <property type="entry name" value="Globin-like"/>
    <property type="match status" value="1"/>
</dbReference>
<feature type="binding site" evidence="15">
    <location>
        <begin position="206"/>
        <end position="209"/>
    </location>
    <ligand>
        <name>FAD</name>
        <dbReference type="ChEBI" id="CHEBI:57692"/>
    </ligand>
</feature>
<proteinExistence type="inferred from homology"/>
<dbReference type="InterPro" id="IPR012292">
    <property type="entry name" value="Globin/Proto"/>
</dbReference>
<keyword evidence="15" id="KW-0216">Detoxification</keyword>
<evidence type="ECO:0000256" key="9">
    <source>
        <dbReference type="ARBA" id="ARBA00022857"/>
    </source>
</evidence>
<keyword evidence="4 15" id="KW-0349">Heme</keyword>
<accession>A0A942SVC0</accession>
<evidence type="ECO:0000313" key="18">
    <source>
        <dbReference type="EMBL" id="MBS4180478.1"/>
    </source>
</evidence>
<dbReference type="Pfam" id="PF00970">
    <property type="entry name" value="FAD_binding_6"/>
    <property type="match status" value="1"/>
</dbReference>
<keyword evidence="5 15" id="KW-0561">Oxygen transport</keyword>
<evidence type="ECO:0000256" key="5">
    <source>
        <dbReference type="ARBA" id="ARBA00022621"/>
    </source>
</evidence>
<dbReference type="InterPro" id="IPR023950">
    <property type="entry name" value="Hmp"/>
</dbReference>
<keyword evidence="7 15" id="KW-0479">Metal-binding</keyword>
<dbReference type="InterPro" id="IPR017927">
    <property type="entry name" value="FAD-bd_FR_type"/>
</dbReference>
<comment type="caution">
    <text evidence="18">The sequence shown here is derived from an EMBL/GenBank/DDBJ whole genome shotgun (WGS) entry which is preliminary data.</text>
</comment>
<feature type="binding site" description="proximal binding residue" evidence="15">
    <location>
        <position position="85"/>
    </location>
    <ligand>
        <name>heme b</name>
        <dbReference type="ChEBI" id="CHEBI:60344"/>
    </ligand>
    <ligandPart>
        <name>Fe</name>
        <dbReference type="ChEBI" id="CHEBI:18248"/>
    </ligandPart>
</feature>
<dbReference type="Gene3D" id="3.40.50.80">
    <property type="entry name" value="Nucleotide-binding domain of ferredoxin-NADP reductase (FNR) module"/>
    <property type="match status" value="1"/>
</dbReference>
<dbReference type="GO" id="GO:0019825">
    <property type="term" value="F:oxygen binding"/>
    <property type="evidence" value="ECO:0007669"/>
    <property type="project" value="InterPro"/>
</dbReference>
<sequence length="421" mass="46992">MLDQKTIEIIKSTVPVLEQHGEKITTRFYQLMFGNHPELLNIFNHANQKQGRQQKALAGTVYAAAMYIDNLEAIIPVVKQIAHKHRSLGIKPEHYPIVGKHLLLAIKDVLGDAATDEIIDAWAQAYEVIAGAFIGVEAEMYGQAANQTGGWDGFRNFIVDRKVIESDVITSFYLKPEDQKEIAGFEPGQYISILLEIKGEKFTHIRQYSLSDAPGKDYYRISVKREAGTPNPDGVVSNYLHDEVKEGDILKVSAPAGDFVLNTEKTNPVVLLSGGVGLTPMMSMLKTVVELQPERKVTFVHAAANGNVHALREEVEELAQLDNVNSCIFYDSPTEDDRQNNRFDVEGYVTREWLQENVAIEDAEFYFCGPVPFMKAINGSLKGLGVTEERIHFEFFGPMGSLENNEKDTAIAERSEDLVTV</sequence>
<protein>
    <recommendedName>
        <fullName evidence="15">Flavohemoprotein</fullName>
    </recommendedName>
    <alternativeName>
        <fullName evidence="15">Flavohemoglobin</fullName>
    </alternativeName>
    <alternativeName>
        <fullName evidence="15">Hemoglobin-like protein</fullName>
    </alternativeName>
    <alternativeName>
        <fullName evidence="15">Nitric oxide dioxygenase</fullName>
        <shortName evidence="15">NO oxygenase</shortName>
        <shortName evidence="15">NOD</shortName>
        <ecNumber evidence="15">1.14.12.17</ecNumber>
    </alternativeName>
</protein>
<dbReference type="PANTHER" id="PTHR43396:SF3">
    <property type="entry name" value="FLAVOHEMOPROTEIN"/>
    <property type="match status" value="1"/>
</dbReference>
<feature type="binding site" evidence="15">
    <location>
        <begin position="395"/>
        <end position="398"/>
    </location>
    <ligand>
        <name>FAD</name>
        <dbReference type="ChEBI" id="CHEBI:57692"/>
    </ligand>
</feature>
<evidence type="ECO:0000256" key="6">
    <source>
        <dbReference type="ARBA" id="ARBA00022630"/>
    </source>
</evidence>
<evidence type="ECO:0000256" key="11">
    <source>
        <dbReference type="ARBA" id="ARBA00023004"/>
    </source>
</evidence>
<dbReference type="InterPro" id="IPR017938">
    <property type="entry name" value="Riboflavin_synthase-like_b-brl"/>
</dbReference>
<dbReference type="InterPro" id="IPR009050">
    <property type="entry name" value="Globin-like_sf"/>
</dbReference>
<dbReference type="Gene3D" id="2.40.30.10">
    <property type="entry name" value="Translation factors"/>
    <property type="match status" value="1"/>
</dbReference>
<evidence type="ECO:0000256" key="8">
    <source>
        <dbReference type="ARBA" id="ARBA00022827"/>
    </source>
</evidence>
<dbReference type="Gene3D" id="1.10.490.10">
    <property type="entry name" value="Globins"/>
    <property type="match status" value="1"/>
</dbReference>
<feature type="site" description="Influences the redox potential of the prosthetic heme and FAD groups" evidence="15">
    <location>
        <position position="394"/>
    </location>
</feature>
<feature type="region of interest" description="Reductase" evidence="15">
    <location>
        <begin position="149"/>
        <end position="421"/>
    </location>
</feature>
<dbReference type="Pfam" id="PF00175">
    <property type="entry name" value="NAD_binding_1"/>
    <property type="match status" value="1"/>
</dbReference>
<reference evidence="18" key="1">
    <citation type="submission" date="2021-05" db="EMBL/GenBank/DDBJ databases">
        <title>Novel Bacillus species.</title>
        <authorList>
            <person name="Liu G."/>
        </authorList>
    </citation>
    <scope>NUCLEOTIDE SEQUENCE</scope>
    <source>
        <strain evidence="18 20">FJAT-50051</strain>
    </source>
</reference>
<dbReference type="GO" id="GO:0046872">
    <property type="term" value="F:metal ion binding"/>
    <property type="evidence" value="ECO:0007669"/>
    <property type="project" value="UniProtKB-KW"/>
</dbReference>
<dbReference type="NCBIfam" id="NF009805">
    <property type="entry name" value="PRK13289.1"/>
    <property type="match status" value="1"/>
</dbReference>
<evidence type="ECO:0000259" key="16">
    <source>
        <dbReference type="PROSITE" id="PS01033"/>
    </source>
</evidence>
<dbReference type="SUPFAM" id="SSF63380">
    <property type="entry name" value="Riboflavin synthase domain-like"/>
    <property type="match status" value="1"/>
</dbReference>
<evidence type="ECO:0000313" key="19">
    <source>
        <dbReference type="EMBL" id="MCH6264064.1"/>
    </source>
</evidence>
<dbReference type="FunFam" id="1.10.490.10:FF:000003">
    <property type="entry name" value="Flavohemoprotein"/>
    <property type="match status" value="1"/>
</dbReference>
<dbReference type="CDD" id="cd14777">
    <property type="entry name" value="Yhb1-globin-like"/>
    <property type="match status" value="1"/>
</dbReference>
<comment type="function">
    <text evidence="15">Is involved in NO detoxification in an aerobic process, termed nitric oxide dioxygenase (NOD) reaction that utilizes O(2) and NAD(P)H to convert NO to nitrate, which protects the bacterium from various noxious nitrogen compounds. Therefore, plays a central role in the inducible response to nitrosative stress.</text>
</comment>